<keyword evidence="5" id="KW-1185">Reference proteome</keyword>
<sequence>MFTRPTNHLSPALVALTAWSWISSVTANIKFASIPVGPSNPGATVGITWTVLPLNGTSSNTDPFNLILRAESGQRYTIQNGVPQALLQLNVSIPKEATGGKHSLYAYYSDATKATSSNQFNITGAVVRTTSPTPTATDSPIIGTSSAGAGTVASTPIGTTEDTGISGTALGGIIGGVAAFLLMFALIFFFRHRRLARERNEHERLDDTKESYSETSLARSGPPSRKGAHSVEWPQSSSSIS</sequence>
<feature type="signal peptide" evidence="3">
    <location>
        <begin position="1"/>
        <end position="27"/>
    </location>
</feature>
<feature type="transmembrane region" description="Helical" evidence="2">
    <location>
        <begin position="169"/>
        <end position="190"/>
    </location>
</feature>
<reference evidence="4" key="1">
    <citation type="journal article" date="2020" name="Fungal Divers.">
        <title>Resolving the Mortierellaceae phylogeny through synthesis of multi-gene phylogenetics and phylogenomics.</title>
        <authorList>
            <person name="Vandepol N."/>
            <person name="Liber J."/>
            <person name="Desiro A."/>
            <person name="Na H."/>
            <person name="Kennedy M."/>
            <person name="Barry K."/>
            <person name="Grigoriev I.V."/>
            <person name="Miller A.N."/>
            <person name="O'Donnell K."/>
            <person name="Stajich J.E."/>
            <person name="Bonito G."/>
        </authorList>
    </citation>
    <scope>NUCLEOTIDE SEQUENCE</scope>
    <source>
        <strain evidence="4">MES-2147</strain>
    </source>
</reference>
<keyword evidence="3" id="KW-0732">Signal</keyword>
<keyword evidence="2" id="KW-0472">Membrane</keyword>
<feature type="compositionally biased region" description="Basic and acidic residues" evidence="1">
    <location>
        <begin position="201"/>
        <end position="212"/>
    </location>
</feature>
<dbReference type="CDD" id="cd12087">
    <property type="entry name" value="TM_EGFR-like"/>
    <property type="match status" value="1"/>
</dbReference>
<organism evidence="4 5">
    <name type="scientific">Modicella reniformis</name>
    <dbReference type="NCBI Taxonomy" id="1440133"/>
    <lineage>
        <taxon>Eukaryota</taxon>
        <taxon>Fungi</taxon>
        <taxon>Fungi incertae sedis</taxon>
        <taxon>Mucoromycota</taxon>
        <taxon>Mortierellomycotina</taxon>
        <taxon>Mortierellomycetes</taxon>
        <taxon>Mortierellales</taxon>
        <taxon>Mortierellaceae</taxon>
        <taxon>Modicella</taxon>
    </lineage>
</organism>
<keyword evidence="2" id="KW-1133">Transmembrane helix</keyword>
<gene>
    <name evidence="4" type="ORF">BGZ65_011281</name>
</gene>
<feature type="chain" id="PRO_5040508729" evidence="3">
    <location>
        <begin position="28"/>
        <end position="241"/>
    </location>
</feature>
<name>A0A9P6M7N8_9FUNG</name>
<evidence type="ECO:0000256" key="1">
    <source>
        <dbReference type="SAM" id="MobiDB-lite"/>
    </source>
</evidence>
<evidence type="ECO:0000313" key="4">
    <source>
        <dbReference type="EMBL" id="KAF9970238.1"/>
    </source>
</evidence>
<evidence type="ECO:0000256" key="3">
    <source>
        <dbReference type="SAM" id="SignalP"/>
    </source>
</evidence>
<dbReference type="AlphaFoldDB" id="A0A9P6M7N8"/>
<keyword evidence="2" id="KW-0812">Transmembrane</keyword>
<accession>A0A9P6M7N8</accession>
<dbReference type="Proteomes" id="UP000749646">
    <property type="component" value="Unassembled WGS sequence"/>
</dbReference>
<evidence type="ECO:0000256" key="2">
    <source>
        <dbReference type="SAM" id="Phobius"/>
    </source>
</evidence>
<proteinExistence type="predicted"/>
<protein>
    <submittedName>
        <fullName evidence="4">Uncharacterized protein</fullName>
    </submittedName>
</protein>
<dbReference type="OrthoDB" id="2446088at2759"/>
<comment type="caution">
    <text evidence="4">The sequence shown here is derived from an EMBL/GenBank/DDBJ whole genome shotgun (WGS) entry which is preliminary data.</text>
</comment>
<evidence type="ECO:0000313" key="5">
    <source>
        <dbReference type="Proteomes" id="UP000749646"/>
    </source>
</evidence>
<feature type="region of interest" description="Disordered" evidence="1">
    <location>
        <begin position="201"/>
        <end position="241"/>
    </location>
</feature>
<dbReference type="EMBL" id="JAAAHW010005025">
    <property type="protein sequence ID" value="KAF9970238.1"/>
    <property type="molecule type" value="Genomic_DNA"/>
</dbReference>